<name>A0A7J2U527_9CREN</name>
<accession>A0A7J2U527</accession>
<sequence>MYKFIYVDKEVLKKLPNNVYEFFWMPMLMTRLLNCKPKNLYLFDCIFTQVTENPYALLMLLSKIPQKTRVADTMPFNARKITGIKCSVVDVIQNLNAMANEITSNNYTRLYQIIEKVSEFEDVVISYRVFLRTKRYVIPAEKVKESTLRIASKTAKKALEHLCCIEKDMAKSIEIEEAQPVYTLAFFSKDFSDGGIVVGKKIIRFKSLAKFMKSFKEYIAKAIV</sequence>
<dbReference type="AlphaFoldDB" id="A0A7J2U527"/>
<comment type="caution">
    <text evidence="1">The sequence shown here is derived from an EMBL/GenBank/DDBJ whole genome shotgun (WGS) entry which is preliminary data.</text>
</comment>
<gene>
    <name evidence="1" type="ORF">ENO26_09690</name>
</gene>
<reference evidence="1" key="1">
    <citation type="journal article" date="2020" name="mSystems">
        <title>Genome- and Community-Level Interaction Insights into Carbon Utilization and Element Cycling Functions of Hydrothermarchaeota in Hydrothermal Sediment.</title>
        <authorList>
            <person name="Zhou Z."/>
            <person name="Liu Y."/>
            <person name="Xu W."/>
            <person name="Pan J."/>
            <person name="Luo Z.H."/>
            <person name="Li M."/>
        </authorList>
    </citation>
    <scope>NUCLEOTIDE SEQUENCE [LARGE SCALE GENOMIC DNA]</scope>
    <source>
        <strain evidence="1">SpSt-125</strain>
    </source>
</reference>
<evidence type="ECO:0000313" key="1">
    <source>
        <dbReference type="EMBL" id="HEM67816.1"/>
    </source>
</evidence>
<dbReference type="EMBL" id="DSEU01000069">
    <property type="protein sequence ID" value="HEM67816.1"/>
    <property type="molecule type" value="Genomic_DNA"/>
</dbReference>
<proteinExistence type="predicted"/>
<organism evidence="1">
    <name type="scientific">Ignisphaera aggregans</name>
    <dbReference type="NCBI Taxonomy" id="334771"/>
    <lineage>
        <taxon>Archaea</taxon>
        <taxon>Thermoproteota</taxon>
        <taxon>Thermoprotei</taxon>
        <taxon>Desulfurococcales</taxon>
        <taxon>Desulfurococcaceae</taxon>
        <taxon>Ignisphaera</taxon>
    </lineage>
</organism>
<protein>
    <submittedName>
        <fullName evidence="1">Uncharacterized protein</fullName>
    </submittedName>
</protein>